<dbReference type="EMBL" id="FXUG01000001">
    <property type="protein sequence ID" value="SMP44008.1"/>
    <property type="molecule type" value="Genomic_DNA"/>
</dbReference>
<dbReference type="Pfam" id="PF22825">
    <property type="entry name" value="HpiC1-like"/>
    <property type="match status" value="1"/>
</dbReference>
<dbReference type="NCBIfam" id="TIGR02595">
    <property type="entry name" value="PEP_CTERM"/>
    <property type="match status" value="1"/>
</dbReference>
<protein>
    <submittedName>
        <fullName evidence="1">PEP-CTERM protein-sorting domain-containing protein</fullName>
    </submittedName>
</protein>
<keyword evidence="2" id="KW-1185">Reference proteome</keyword>
<comment type="caution">
    <text evidence="1">The sequence shown here is derived from an EMBL/GenBank/DDBJ whole genome shotgun (WGS) entry which is preliminary data.</text>
</comment>
<organism evidence="1 2">
    <name type="scientific">Neorhodopirellula lusitana</name>
    <dbReference type="NCBI Taxonomy" id="445327"/>
    <lineage>
        <taxon>Bacteria</taxon>
        <taxon>Pseudomonadati</taxon>
        <taxon>Planctomycetota</taxon>
        <taxon>Planctomycetia</taxon>
        <taxon>Pirellulales</taxon>
        <taxon>Pirellulaceae</taxon>
        <taxon>Neorhodopirellula</taxon>
    </lineage>
</organism>
<dbReference type="Proteomes" id="UP001158067">
    <property type="component" value="Unassembled WGS sequence"/>
</dbReference>
<evidence type="ECO:0000313" key="2">
    <source>
        <dbReference type="Proteomes" id="UP001158067"/>
    </source>
</evidence>
<reference evidence="1 2" key="1">
    <citation type="submission" date="2017-05" db="EMBL/GenBank/DDBJ databases">
        <authorList>
            <person name="Varghese N."/>
            <person name="Submissions S."/>
        </authorList>
    </citation>
    <scope>NUCLEOTIDE SEQUENCE [LARGE SCALE GENOMIC DNA]</scope>
    <source>
        <strain evidence="1 2">DSM 25457</strain>
    </source>
</reference>
<proteinExistence type="predicted"/>
<sequence>MSNDPIEDLFLEKAYREIAIEVAAVINQQTKTATLSLAMIVTMGTVCSIGQCTAATVSVINAGFEDISGESPVNEFTFGPLNGWDLYDPGLVTNGGAGGTYYIGTLRPDAPTNFTAGASEGLRVGIAFNFSGSGGQGEYGLQQTLTETLQPNTRYALQVDIGNIASGQAQSGTFFNLEGLPGYRVDLLAGGQLLAQDDNSLFGTIDEGLFGTSQINFTTGTAHAQLGENLQIRLVNLNEVDPAFPDAHLEVDFDNVRLSASAVPEPSCIIAFGCVAGGWTLCRKRRFKGKPQ</sequence>
<gene>
    <name evidence="1" type="ORF">SAMN06265222_1011054</name>
</gene>
<name>A0ABY1PW47_9BACT</name>
<dbReference type="InterPro" id="IPR013424">
    <property type="entry name" value="Ice-binding_C"/>
</dbReference>
<accession>A0ABY1PW47</accession>
<evidence type="ECO:0000313" key="1">
    <source>
        <dbReference type="EMBL" id="SMP44008.1"/>
    </source>
</evidence>
<dbReference type="InterPro" id="IPR054720">
    <property type="entry name" value="HpiC1"/>
</dbReference>
<dbReference type="RefSeq" id="WP_283431197.1">
    <property type="nucleotide sequence ID" value="NZ_FXUG01000001.1"/>
</dbReference>